<dbReference type="SMART" id="SM00672">
    <property type="entry name" value="CAP10"/>
    <property type="match status" value="1"/>
</dbReference>
<sequence>MTRLSNTEQAFLDQLVSGSQGRRGPLGQDGFGRCSIMFISADFKHGTTRDRDGAPGPFRRKWGRWSEVEKGHKPLRNLGTLSALQAIGARGWVHMDLQDARTLGRPAHPLPAPVLCYCRRPEAENIVLLPLPRYHDLGTQRFLGKTPPDTIAFDDKSDAVVWRGALSGNPRALPSGPRNTRQLLADLDAAKTPAEVASIVAYLRRNTRFGLVHRYAAHPDFDVGLTCDDTTTALFRRRKLGHVVKPRQPMSWQRQFRYILSIRGNDTGSNFIPALDSNSVVLREEDGWELFYSNAIRPWEHYIPLAPFLTDLDEKLDWARANPAECKAIVARAKEVCTLLGDARLRDLHLRAVYEHYRAITP</sequence>
<gene>
    <name evidence="3" type="ORF">ROE7235_00745</name>
</gene>
<organism evidence="3 4">
    <name type="scientific">Roseinatronobacter ekhonensis</name>
    <dbReference type="NCBI Taxonomy" id="254356"/>
    <lineage>
        <taxon>Bacteria</taxon>
        <taxon>Pseudomonadati</taxon>
        <taxon>Pseudomonadota</taxon>
        <taxon>Alphaproteobacteria</taxon>
        <taxon>Rhodobacterales</taxon>
        <taxon>Paracoccaceae</taxon>
        <taxon>Roseinatronobacter</taxon>
    </lineage>
</organism>
<dbReference type="PANTHER" id="PTHR12203">
    <property type="entry name" value="KDEL LYS-ASP-GLU-LEU CONTAINING - RELATED"/>
    <property type="match status" value="1"/>
</dbReference>
<keyword evidence="1" id="KW-0808">Transferase</keyword>
<evidence type="ECO:0000259" key="2">
    <source>
        <dbReference type="SMART" id="SM00672"/>
    </source>
</evidence>
<keyword evidence="4" id="KW-1185">Reference proteome</keyword>
<evidence type="ECO:0000313" key="4">
    <source>
        <dbReference type="Proteomes" id="UP000272908"/>
    </source>
</evidence>
<dbReference type="InterPro" id="IPR051091">
    <property type="entry name" value="O-Glucosyltr/Glycosyltrsf_90"/>
</dbReference>
<dbReference type="GO" id="GO:0016740">
    <property type="term" value="F:transferase activity"/>
    <property type="evidence" value="ECO:0007669"/>
    <property type="project" value="UniProtKB-KW"/>
</dbReference>
<dbReference type="PANTHER" id="PTHR12203:SF35">
    <property type="entry name" value="PROTEIN O-GLUCOSYLTRANSFERASE 1"/>
    <property type="match status" value="1"/>
</dbReference>
<evidence type="ECO:0000256" key="1">
    <source>
        <dbReference type="ARBA" id="ARBA00022679"/>
    </source>
</evidence>
<feature type="domain" description="Glycosyl transferase CAP10" evidence="2">
    <location>
        <begin position="86"/>
        <end position="355"/>
    </location>
</feature>
<dbReference type="EMBL" id="UIHC01000005">
    <property type="protein sequence ID" value="SUZ31014.1"/>
    <property type="molecule type" value="Genomic_DNA"/>
</dbReference>
<name>A0A3B0MQ29_9RHOB</name>
<accession>A0A3B0MQ29</accession>
<proteinExistence type="predicted"/>
<reference evidence="4" key="1">
    <citation type="submission" date="2018-08" db="EMBL/GenBank/DDBJ databases">
        <authorList>
            <person name="Rodrigo-Torres L."/>
            <person name="Arahal R. D."/>
            <person name="Lucena T."/>
        </authorList>
    </citation>
    <scope>NUCLEOTIDE SEQUENCE [LARGE SCALE GENOMIC DNA]</scope>
    <source>
        <strain evidence="4">CECT 7235</strain>
    </source>
</reference>
<dbReference type="Proteomes" id="UP000272908">
    <property type="component" value="Unassembled WGS sequence"/>
</dbReference>
<dbReference type="InterPro" id="IPR006598">
    <property type="entry name" value="CAP10"/>
</dbReference>
<dbReference type="Pfam" id="PF05686">
    <property type="entry name" value="Glyco_transf_90"/>
    <property type="match status" value="1"/>
</dbReference>
<dbReference type="RefSeq" id="WP_147434163.1">
    <property type="nucleotide sequence ID" value="NZ_UIHC01000005.1"/>
</dbReference>
<evidence type="ECO:0000313" key="3">
    <source>
        <dbReference type="EMBL" id="SUZ31014.1"/>
    </source>
</evidence>
<dbReference type="AlphaFoldDB" id="A0A3B0MQ29"/>
<dbReference type="OrthoDB" id="7976614at2"/>
<protein>
    <recommendedName>
        <fullName evidence="2">Glycosyl transferase CAP10 domain-containing protein</fullName>
    </recommendedName>
</protein>